<dbReference type="PANTHER" id="PTHR43625:SF5">
    <property type="entry name" value="PYRIDOXAL REDUCTASE, CHLOROPLASTIC"/>
    <property type="match status" value="1"/>
</dbReference>
<accession>A0A382VAE8</accession>
<dbReference type="PROSITE" id="PS00062">
    <property type="entry name" value="ALDOKETO_REDUCTASE_2"/>
    <property type="match status" value="1"/>
</dbReference>
<dbReference type="EMBL" id="UINC01150380">
    <property type="protein sequence ID" value="SVD43387.1"/>
    <property type="molecule type" value="Genomic_DNA"/>
</dbReference>
<dbReference type="GO" id="GO:0016491">
    <property type="term" value="F:oxidoreductase activity"/>
    <property type="evidence" value="ECO:0007669"/>
    <property type="project" value="UniProtKB-KW"/>
</dbReference>
<sequence>GFSSVEKEMDAMADLIEDGKIKYIGVSNFSADRMRRASEALERRGHKLVSNQVVYSILNRKIESNGTMETARELGITIIAYSPMAQGLVSGKFHKDRELIKKRVGSRKHMNRFKQEGLIKSQPVIDKLKTIAVEYNATPSQVALNWIINFHGDMVVAIPGATKIRQAVENTGAMNFTLNKEHLDVLDQVSASYKL</sequence>
<dbReference type="Pfam" id="PF00248">
    <property type="entry name" value="Aldo_ket_red"/>
    <property type="match status" value="1"/>
</dbReference>
<keyword evidence="1" id="KW-0560">Oxidoreductase</keyword>
<protein>
    <recommendedName>
        <fullName evidence="2">NADP-dependent oxidoreductase domain-containing protein</fullName>
    </recommendedName>
</protein>
<name>A0A382VAE8_9ZZZZ</name>
<dbReference type="Gene3D" id="3.20.20.100">
    <property type="entry name" value="NADP-dependent oxidoreductase domain"/>
    <property type="match status" value="1"/>
</dbReference>
<dbReference type="SUPFAM" id="SSF51430">
    <property type="entry name" value="NAD(P)-linked oxidoreductase"/>
    <property type="match status" value="1"/>
</dbReference>
<evidence type="ECO:0000313" key="3">
    <source>
        <dbReference type="EMBL" id="SVD43387.1"/>
    </source>
</evidence>
<dbReference type="InterPro" id="IPR023210">
    <property type="entry name" value="NADP_OxRdtase_dom"/>
</dbReference>
<dbReference type="AlphaFoldDB" id="A0A382VAE8"/>
<evidence type="ECO:0000256" key="1">
    <source>
        <dbReference type="ARBA" id="ARBA00023002"/>
    </source>
</evidence>
<dbReference type="InterPro" id="IPR050791">
    <property type="entry name" value="Aldo-Keto_reductase"/>
</dbReference>
<dbReference type="InterPro" id="IPR018170">
    <property type="entry name" value="Aldo/ket_reductase_CS"/>
</dbReference>
<feature type="domain" description="NADP-dependent oxidoreductase" evidence="2">
    <location>
        <begin position="6"/>
        <end position="189"/>
    </location>
</feature>
<dbReference type="PANTHER" id="PTHR43625">
    <property type="entry name" value="AFLATOXIN B1 ALDEHYDE REDUCTASE"/>
    <property type="match status" value="1"/>
</dbReference>
<dbReference type="GO" id="GO:0005737">
    <property type="term" value="C:cytoplasm"/>
    <property type="evidence" value="ECO:0007669"/>
    <property type="project" value="TreeGrafter"/>
</dbReference>
<proteinExistence type="predicted"/>
<reference evidence="3" key="1">
    <citation type="submission" date="2018-05" db="EMBL/GenBank/DDBJ databases">
        <authorList>
            <person name="Lanie J.A."/>
            <person name="Ng W.-L."/>
            <person name="Kazmierczak K.M."/>
            <person name="Andrzejewski T.M."/>
            <person name="Davidsen T.M."/>
            <person name="Wayne K.J."/>
            <person name="Tettelin H."/>
            <person name="Glass J.I."/>
            <person name="Rusch D."/>
            <person name="Podicherti R."/>
            <person name="Tsui H.-C.T."/>
            <person name="Winkler M.E."/>
        </authorList>
    </citation>
    <scope>NUCLEOTIDE SEQUENCE</scope>
</reference>
<evidence type="ECO:0000259" key="2">
    <source>
        <dbReference type="Pfam" id="PF00248"/>
    </source>
</evidence>
<dbReference type="InterPro" id="IPR036812">
    <property type="entry name" value="NAD(P)_OxRdtase_dom_sf"/>
</dbReference>
<feature type="non-terminal residue" evidence="3">
    <location>
        <position position="1"/>
    </location>
</feature>
<gene>
    <name evidence="3" type="ORF">METZ01_LOCUS396241</name>
</gene>
<organism evidence="3">
    <name type="scientific">marine metagenome</name>
    <dbReference type="NCBI Taxonomy" id="408172"/>
    <lineage>
        <taxon>unclassified sequences</taxon>
        <taxon>metagenomes</taxon>
        <taxon>ecological metagenomes</taxon>
    </lineage>
</organism>